<dbReference type="PANTHER" id="PTHR37331">
    <property type="entry name" value="YALI0F11671P"/>
    <property type="match status" value="1"/>
</dbReference>
<dbReference type="GeneID" id="25297988"/>
<protein>
    <submittedName>
        <fullName evidence="2">Uncharacterized protein</fullName>
    </submittedName>
</protein>
<dbReference type="VEuPathDB" id="FungiDB:Z518_09917"/>
<evidence type="ECO:0000256" key="1">
    <source>
        <dbReference type="SAM" id="MobiDB-lite"/>
    </source>
</evidence>
<keyword evidence="3" id="KW-1185">Reference proteome</keyword>
<dbReference type="OrthoDB" id="5397701at2759"/>
<feature type="region of interest" description="Disordered" evidence="1">
    <location>
        <begin position="120"/>
        <end position="140"/>
    </location>
</feature>
<dbReference type="HOGENOM" id="CLU_080764_1_0_1"/>
<sequence>MNIAITTTRFMRQATRLSVHLRSLSTLSTNPHIYVFPDPNSRSSHLLSLLPTEPPTPSLAIGSTTKLPPTPSSFTENPKFIPILNAVIGENASSDSTVQSQAAVMISSSGASLLQTIRRQETGSAGASDQGGHGSAGRGGWVHVSDLRHIPDFGRIAEPEDIFGSVEVDGNGNFVDGHGRYQPSGTYRICTNDGILGLTDFMRRKLVERLKAEEAAESNKK</sequence>
<evidence type="ECO:0000313" key="2">
    <source>
        <dbReference type="EMBL" id="KIX00852.1"/>
    </source>
</evidence>
<evidence type="ECO:0000313" key="3">
    <source>
        <dbReference type="Proteomes" id="UP000053617"/>
    </source>
</evidence>
<organism evidence="2 3">
    <name type="scientific">Rhinocladiella mackenziei CBS 650.93</name>
    <dbReference type="NCBI Taxonomy" id="1442369"/>
    <lineage>
        <taxon>Eukaryota</taxon>
        <taxon>Fungi</taxon>
        <taxon>Dikarya</taxon>
        <taxon>Ascomycota</taxon>
        <taxon>Pezizomycotina</taxon>
        <taxon>Eurotiomycetes</taxon>
        <taxon>Chaetothyriomycetidae</taxon>
        <taxon>Chaetothyriales</taxon>
        <taxon>Herpotrichiellaceae</taxon>
        <taxon>Rhinocladiella</taxon>
    </lineage>
</organism>
<proteinExistence type="predicted"/>
<dbReference type="AlphaFoldDB" id="A0A0D2FFR2"/>
<dbReference type="RefSeq" id="XP_013267988.1">
    <property type="nucleotide sequence ID" value="XM_013412534.1"/>
</dbReference>
<name>A0A0D2FFR2_9EURO</name>
<dbReference type="EMBL" id="KN847482">
    <property type="protein sequence ID" value="KIX00852.1"/>
    <property type="molecule type" value="Genomic_DNA"/>
</dbReference>
<feature type="compositionally biased region" description="Gly residues" evidence="1">
    <location>
        <begin position="129"/>
        <end position="140"/>
    </location>
</feature>
<dbReference type="Proteomes" id="UP000053617">
    <property type="component" value="Unassembled WGS sequence"/>
</dbReference>
<gene>
    <name evidence="2" type="ORF">Z518_09917</name>
</gene>
<accession>A0A0D2FFR2</accession>
<dbReference type="PANTHER" id="PTHR37331:SF1">
    <property type="entry name" value="YALI0F11671P"/>
    <property type="match status" value="1"/>
</dbReference>
<dbReference type="STRING" id="1442369.A0A0D2FFR2"/>
<reference evidence="2 3" key="1">
    <citation type="submission" date="2015-01" db="EMBL/GenBank/DDBJ databases">
        <title>The Genome Sequence of Rhinocladiella mackenzie CBS 650.93.</title>
        <authorList>
            <consortium name="The Broad Institute Genomics Platform"/>
            <person name="Cuomo C."/>
            <person name="de Hoog S."/>
            <person name="Gorbushina A."/>
            <person name="Stielow B."/>
            <person name="Teixiera M."/>
            <person name="Abouelleil A."/>
            <person name="Chapman S.B."/>
            <person name="Priest M."/>
            <person name="Young S.K."/>
            <person name="Wortman J."/>
            <person name="Nusbaum C."/>
            <person name="Birren B."/>
        </authorList>
    </citation>
    <scope>NUCLEOTIDE SEQUENCE [LARGE SCALE GENOMIC DNA]</scope>
    <source>
        <strain evidence="2 3">CBS 650.93</strain>
    </source>
</reference>